<dbReference type="AlphaFoldDB" id="A0A8S3WJI0"/>
<evidence type="ECO:0000313" key="1">
    <source>
        <dbReference type="EMBL" id="CAG4963324.1"/>
    </source>
</evidence>
<gene>
    <name evidence="1" type="ORF">PAPOLLO_LOCUS6955</name>
</gene>
<name>A0A8S3WJI0_PARAO</name>
<keyword evidence="2" id="KW-1185">Reference proteome</keyword>
<proteinExistence type="predicted"/>
<evidence type="ECO:0000313" key="2">
    <source>
        <dbReference type="Proteomes" id="UP000691718"/>
    </source>
</evidence>
<comment type="caution">
    <text evidence="1">The sequence shown here is derived from an EMBL/GenBank/DDBJ whole genome shotgun (WGS) entry which is preliminary data.</text>
</comment>
<protein>
    <submittedName>
        <fullName evidence="1">(apollo) hypothetical protein</fullName>
    </submittedName>
</protein>
<accession>A0A8S3WJI0</accession>
<sequence length="76" mass="8632">MSDIKFVSACFSPAPDDENDLDCSYFDNMLVENCEMVKTVKNTKQLVFDSYFDKCLVDICEQIELTRAMSKVSSQG</sequence>
<dbReference type="Proteomes" id="UP000691718">
    <property type="component" value="Unassembled WGS sequence"/>
</dbReference>
<dbReference type="EMBL" id="CAJQZP010000478">
    <property type="protein sequence ID" value="CAG4963324.1"/>
    <property type="molecule type" value="Genomic_DNA"/>
</dbReference>
<reference evidence="1" key="1">
    <citation type="submission" date="2021-04" db="EMBL/GenBank/DDBJ databases">
        <authorList>
            <person name="Tunstrom K."/>
        </authorList>
    </citation>
    <scope>NUCLEOTIDE SEQUENCE</scope>
</reference>
<organism evidence="1 2">
    <name type="scientific">Parnassius apollo</name>
    <name type="common">Apollo butterfly</name>
    <name type="synonym">Papilio apollo</name>
    <dbReference type="NCBI Taxonomy" id="110799"/>
    <lineage>
        <taxon>Eukaryota</taxon>
        <taxon>Metazoa</taxon>
        <taxon>Ecdysozoa</taxon>
        <taxon>Arthropoda</taxon>
        <taxon>Hexapoda</taxon>
        <taxon>Insecta</taxon>
        <taxon>Pterygota</taxon>
        <taxon>Neoptera</taxon>
        <taxon>Endopterygota</taxon>
        <taxon>Lepidoptera</taxon>
        <taxon>Glossata</taxon>
        <taxon>Ditrysia</taxon>
        <taxon>Papilionoidea</taxon>
        <taxon>Papilionidae</taxon>
        <taxon>Parnassiinae</taxon>
        <taxon>Parnassini</taxon>
        <taxon>Parnassius</taxon>
        <taxon>Parnassius</taxon>
    </lineage>
</organism>
<dbReference type="OrthoDB" id="414982at2759"/>